<comment type="caution">
    <text evidence="1">The sequence shown here is derived from an EMBL/GenBank/DDBJ whole genome shotgun (WGS) entry which is preliminary data.</text>
</comment>
<name>A0AAD8DYI3_MYTSE</name>
<evidence type="ECO:0000313" key="2">
    <source>
        <dbReference type="Proteomes" id="UP001231518"/>
    </source>
</evidence>
<proteinExistence type="predicted"/>
<evidence type="ECO:0000313" key="1">
    <source>
        <dbReference type="EMBL" id="KAJ8732900.1"/>
    </source>
</evidence>
<dbReference type="EMBL" id="JARGEI010000004">
    <property type="protein sequence ID" value="KAJ8732900.1"/>
    <property type="molecule type" value="Genomic_DNA"/>
</dbReference>
<accession>A0AAD8DYI3</accession>
<gene>
    <name evidence="1" type="ORF">PYW07_015499</name>
</gene>
<protein>
    <submittedName>
        <fullName evidence="1">Uncharacterized protein</fullName>
    </submittedName>
</protein>
<organism evidence="1 2">
    <name type="scientific">Mythimna separata</name>
    <name type="common">Oriental armyworm</name>
    <name type="synonym">Pseudaletia separata</name>
    <dbReference type="NCBI Taxonomy" id="271217"/>
    <lineage>
        <taxon>Eukaryota</taxon>
        <taxon>Metazoa</taxon>
        <taxon>Ecdysozoa</taxon>
        <taxon>Arthropoda</taxon>
        <taxon>Hexapoda</taxon>
        <taxon>Insecta</taxon>
        <taxon>Pterygota</taxon>
        <taxon>Neoptera</taxon>
        <taxon>Endopterygota</taxon>
        <taxon>Lepidoptera</taxon>
        <taxon>Glossata</taxon>
        <taxon>Ditrysia</taxon>
        <taxon>Noctuoidea</taxon>
        <taxon>Noctuidae</taxon>
        <taxon>Noctuinae</taxon>
        <taxon>Hadenini</taxon>
        <taxon>Mythimna</taxon>
    </lineage>
</organism>
<sequence length="235" mass="26410">MPVNFIKRGAETNVKVVNTQTNNQPNMRFSARLQMLTCLVLYASSAHAIMVKYGTKGGPIIPPTPEPVPAPQPYRSPAPVWEERSNDTPDPNAQWRPPFFVPQPRYTNVIYSSQPPQPLNNAQRFVNSYIPIKPVLPNQNGANSPPAILGSQSLPGIGLRYFYPYYPSTQKPARQEDAKLNQIDTHETVVAGAEAASDFQWKYEKEATRRNLRSSSEGTARAVYQWPVYVPPRHH</sequence>
<reference evidence="1" key="1">
    <citation type="submission" date="2023-03" db="EMBL/GenBank/DDBJ databases">
        <title>Chromosome-level genomes of two armyworms, Mythimna separata and Mythimna loreyi, provide insights into the biosynthesis and reception of sex pheromones.</title>
        <authorList>
            <person name="Zhao H."/>
        </authorList>
    </citation>
    <scope>NUCLEOTIDE SEQUENCE</scope>
    <source>
        <strain evidence="1">BeijingLab</strain>
        <tissue evidence="1">Pupa</tissue>
    </source>
</reference>
<keyword evidence="2" id="KW-1185">Reference proteome</keyword>
<dbReference type="AlphaFoldDB" id="A0AAD8DYI3"/>
<dbReference type="Proteomes" id="UP001231518">
    <property type="component" value="Chromosome 6"/>
</dbReference>